<accession>A0A1G8MP36</accession>
<dbReference type="STRING" id="376427.SAMN04487954_10168"/>
<dbReference type="InterPro" id="IPR010982">
    <property type="entry name" value="Lambda_DNA-bd_dom_sf"/>
</dbReference>
<dbReference type="Pfam" id="PF01381">
    <property type="entry name" value="HTH_3"/>
    <property type="match status" value="1"/>
</dbReference>
<dbReference type="Gene3D" id="1.10.260.40">
    <property type="entry name" value="lambda repressor-like DNA-binding domains"/>
    <property type="match status" value="1"/>
</dbReference>
<organism evidence="3 4">
    <name type="scientific">Billgrantia gudaonensis</name>
    <dbReference type="NCBI Taxonomy" id="376427"/>
    <lineage>
        <taxon>Bacteria</taxon>
        <taxon>Pseudomonadati</taxon>
        <taxon>Pseudomonadota</taxon>
        <taxon>Gammaproteobacteria</taxon>
        <taxon>Oceanospirillales</taxon>
        <taxon>Halomonadaceae</taxon>
        <taxon>Billgrantia</taxon>
    </lineage>
</organism>
<evidence type="ECO:0000259" key="2">
    <source>
        <dbReference type="PROSITE" id="PS50943"/>
    </source>
</evidence>
<keyword evidence="4" id="KW-1185">Reference proteome</keyword>
<evidence type="ECO:0000256" key="1">
    <source>
        <dbReference type="SAM" id="MobiDB-lite"/>
    </source>
</evidence>
<feature type="domain" description="HTH cro/C1-type" evidence="2">
    <location>
        <begin position="8"/>
        <end position="63"/>
    </location>
</feature>
<proteinExistence type="predicted"/>
<dbReference type="CDD" id="cd00093">
    <property type="entry name" value="HTH_XRE"/>
    <property type="match status" value="1"/>
</dbReference>
<dbReference type="SUPFAM" id="SSF47413">
    <property type="entry name" value="lambda repressor-like DNA-binding domains"/>
    <property type="match status" value="1"/>
</dbReference>
<reference evidence="3 4" key="1">
    <citation type="submission" date="2016-10" db="EMBL/GenBank/DDBJ databases">
        <authorList>
            <person name="de Groot N.N."/>
        </authorList>
    </citation>
    <scope>NUCLEOTIDE SEQUENCE [LARGE SCALE GENOMIC DNA]</scope>
    <source>
        <strain evidence="3 4">CGMCC 1.6133</strain>
    </source>
</reference>
<evidence type="ECO:0000313" key="4">
    <source>
        <dbReference type="Proteomes" id="UP000198525"/>
    </source>
</evidence>
<dbReference type="PROSITE" id="PS50943">
    <property type="entry name" value="HTH_CROC1"/>
    <property type="match status" value="1"/>
</dbReference>
<dbReference type="InterPro" id="IPR001387">
    <property type="entry name" value="Cro/C1-type_HTH"/>
</dbReference>
<dbReference type="AlphaFoldDB" id="A0A1G8MP36"/>
<gene>
    <name evidence="3" type="ORF">SAMN04487954_10168</name>
</gene>
<name>A0A1G8MP36_9GAMM</name>
<dbReference type="SMART" id="SM00530">
    <property type="entry name" value="HTH_XRE"/>
    <property type="match status" value="1"/>
</dbReference>
<protein>
    <submittedName>
        <fullName evidence="3">Helix-turn-helix</fullName>
    </submittedName>
</protein>
<feature type="region of interest" description="Disordered" evidence="1">
    <location>
        <begin position="163"/>
        <end position="183"/>
    </location>
</feature>
<sequence length="198" mass="21782">MEALGPRIKQLRQHANLNKAALARKVGVSDVTISYWESGAIKQIGHERLVALAEALQCPLSQLLEGDDTSRATPLYLHGKPPAPWLAPSANRITLPAELVAGDEWQDDCYLITPAPGERFDFLAPGDLAAISPADAFDRAGRYLIEDDRKLTIAYLERNSQGELQRHGEAADETGSSSMDGTQRVVGKVLARWRRERL</sequence>
<dbReference type="GO" id="GO:0003677">
    <property type="term" value="F:DNA binding"/>
    <property type="evidence" value="ECO:0007669"/>
    <property type="project" value="InterPro"/>
</dbReference>
<dbReference type="EMBL" id="FNES01000001">
    <property type="protein sequence ID" value="SDI69684.1"/>
    <property type="molecule type" value="Genomic_DNA"/>
</dbReference>
<evidence type="ECO:0000313" key="3">
    <source>
        <dbReference type="EMBL" id="SDI69684.1"/>
    </source>
</evidence>
<dbReference type="Proteomes" id="UP000198525">
    <property type="component" value="Unassembled WGS sequence"/>
</dbReference>
<dbReference type="RefSeq" id="WP_245682109.1">
    <property type="nucleotide sequence ID" value="NZ_FNES01000001.1"/>
</dbReference>